<gene>
    <name evidence="2" type="ORF">Golob_000918</name>
</gene>
<dbReference type="AlphaFoldDB" id="A0A7J8N9X5"/>
<evidence type="ECO:0000313" key="2">
    <source>
        <dbReference type="EMBL" id="MBA0573654.1"/>
    </source>
</evidence>
<proteinExistence type="predicted"/>
<feature type="transmembrane region" description="Helical" evidence="1">
    <location>
        <begin position="6"/>
        <end position="31"/>
    </location>
</feature>
<evidence type="ECO:0000256" key="1">
    <source>
        <dbReference type="SAM" id="Phobius"/>
    </source>
</evidence>
<name>A0A7J8N9X5_9ROSI</name>
<reference evidence="2 3" key="1">
    <citation type="journal article" date="2019" name="Genome Biol. Evol.">
        <title>Insights into the evolution of the New World diploid cottons (Gossypium, subgenus Houzingenia) based on genome sequencing.</title>
        <authorList>
            <person name="Grover C.E."/>
            <person name="Arick M.A. 2nd"/>
            <person name="Thrash A."/>
            <person name="Conover J.L."/>
            <person name="Sanders W.S."/>
            <person name="Peterson D.G."/>
            <person name="Frelichowski J.E."/>
            <person name="Scheffler J.A."/>
            <person name="Scheffler B.E."/>
            <person name="Wendel J.F."/>
        </authorList>
    </citation>
    <scope>NUCLEOTIDE SEQUENCE [LARGE SCALE GENOMIC DNA]</scope>
    <source>
        <strain evidence="2">157</strain>
        <tissue evidence="2">Leaf</tissue>
    </source>
</reference>
<organism evidence="2 3">
    <name type="scientific">Gossypium lobatum</name>
    <dbReference type="NCBI Taxonomy" id="34289"/>
    <lineage>
        <taxon>Eukaryota</taxon>
        <taxon>Viridiplantae</taxon>
        <taxon>Streptophyta</taxon>
        <taxon>Embryophyta</taxon>
        <taxon>Tracheophyta</taxon>
        <taxon>Spermatophyta</taxon>
        <taxon>Magnoliopsida</taxon>
        <taxon>eudicotyledons</taxon>
        <taxon>Gunneridae</taxon>
        <taxon>Pentapetalae</taxon>
        <taxon>rosids</taxon>
        <taxon>malvids</taxon>
        <taxon>Malvales</taxon>
        <taxon>Malvaceae</taxon>
        <taxon>Malvoideae</taxon>
        <taxon>Gossypium</taxon>
    </lineage>
</organism>
<sequence length="34" mass="3844">MERNWLLSYLAILIVMAAASTSISGIHLNLYQIH</sequence>
<keyword evidence="3" id="KW-1185">Reference proteome</keyword>
<protein>
    <submittedName>
        <fullName evidence="2">Uncharacterized protein</fullName>
    </submittedName>
</protein>
<dbReference type="Proteomes" id="UP000593572">
    <property type="component" value="Unassembled WGS sequence"/>
</dbReference>
<keyword evidence="1" id="KW-0472">Membrane</keyword>
<keyword evidence="1" id="KW-0812">Transmembrane</keyword>
<comment type="caution">
    <text evidence="2">The sequence shown here is derived from an EMBL/GenBank/DDBJ whole genome shotgun (WGS) entry which is preliminary data.</text>
</comment>
<dbReference type="EMBL" id="JABEZX010000013">
    <property type="protein sequence ID" value="MBA0573654.1"/>
    <property type="molecule type" value="Genomic_DNA"/>
</dbReference>
<accession>A0A7J8N9X5</accession>
<evidence type="ECO:0000313" key="3">
    <source>
        <dbReference type="Proteomes" id="UP000593572"/>
    </source>
</evidence>
<keyword evidence="1" id="KW-1133">Transmembrane helix</keyword>